<evidence type="ECO:0000256" key="3">
    <source>
        <dbReference type="ARBA" id="ARBA00022989"/>
    </source>
</evidence>
<proteinExistence type="predicted"/>
<evidence type="ECO:0000313" key="7">
    <source>
        <dbReference type="Proteomes" id="UP000031449"/>
    </source>
</evidence>
<protein>
    <submittedName>
        <fullName evidence="6">Membrane protein</fullName>
    </submittedName>
</protein>
<dbReference type="Pfam" id="PF06803">
    <property type="entry name" value="DUF1232"/>
    <property type="match status" value="1"/>
</dbReference>
<keyword evidence="2" id="KW-0812">Transmembrane</keyword>
<gene>
    <name evidence="6" type="ORF">JMA_18570</name>
</gene>
<evidence type="ECO:0000313" key="6">
    <source>
        <dbReference type="EMBL" id="AJD91174.1"/>
    </source>
</evidence>
<feature type="domain" description="DUF1232" evidence="5">
    <location>
        <begin position="39"/>
        <end position="68"/>
    </location>
</feature>
<sequence length="92" mass="10577">MKFLKRIQFIFHFKKSFPFIKDFFFSSAVHPMKKIITGGLIVAYAAMPADIIPDYLFLVGITDDIAFTTFMLQLAVKMAPPELAEKHQLHIK</sequence>
<dbReference type="KEGG" id="jeo:JMA_18570"/>
<accession>A0A0B5AT09</accession>
<keyword evidence="4" id="KW-0472">Membrane</keyword>
<name>A0A0B5AT09_9BACL</name>
<keyword evidence="3" id="KW-1133">Transmembrane helix</keyword>
<dbReference type="OrthoDB" id="2679475at2"/>
<dbReference type="GO" id="GO:0012505">
    <property type="term" value="C:endomembrane system"/>
    <property type="evidence" value="ECO:0007669"/>
    <property type="project" value="UniProtKB-SubCell"/>
</dbReference>
<dbReference type="HOGENOM" id="CLU_139031_2_0_9"/>
<comment type="subcellular location">
    <subcellularLocation>
        <location evidence="1">Endomembrane system</location>
        <topology evidence="1">Multi-pass membrane protein</topology>
    </subcellularLocation>
</comment>
<evidence type="ECO:0000256" key="4">
    <source>
        <dbReference type="ARBA" id="ARBA00023136"/>
    </source>
</evidence>
<evidence type="ECO:0000259" key="5">
    <source>
        <dbReference type="Pfam" id="PF06803"/>
    </source>
</evidence>
<evidence type="ECO:0000256" key="2">
    <source>
        <dbReference type="ARBA" id="ARBA00022692"/>
    </source>
</evidence>
<dbReference type="InterPro" id="IPR010652">
    <property type="entry name" value="DUF1232"/>
</dbReference>
<organism evidence="6 7">
    <name type="scientific">Jeotgalibacillus malaysiensis</name>
    <dbReference type="NCBI Taxonomy" id="1508404"/>
    <lineage>
        <taxon>Bacteria</taxon>
        <taxon>Bacillati</taxon>
        <taxon>Bacillota</taxon>
        <taxon>Bacilli</taxon>
        <taxon>Bacillales</taxon>
        <taxon>Caryophanaceae</taxon>
        <taxon>Jeotgalibacillus</taxon>
    </lineage>
</organism>
<dbReference type="AlphaFoldDB" id="A0A0B5AT09"/>
<dbReference type="STRING" id="1508404.JMA_18570"/>
<keyword evidence="7" id="KW-1185">Reference proteome</keyword>
<reference evidence="6 7" key="1">
    <citation type="submission" date="2014-08" db="EMBL/GenBank/DDBJ databases">
        <title>Complete genome of a marine bacteria Jeotgalibacillus malaysiensis.</title>
        <authorList>
            <person name="Yaakop A.S."/>
            <person name="Chan K.-G."/>
            <person name="Goh K.M."/>
        </authorList>
    </citation>
    <scope>NUCLEOTIDE SEQUENCE [LARGE SCALE GENOMIC DNA]</scope>
    <source>
        <strain evidence="6 7">D5</strain>
    </source>
</reference>
<dbReference type="EMBL" id="CP009416">
    <property type="protein sequence ID" value="AJD91174.1"/>
    <property type="molecule type" value="Genomic_DNA"/>
</dbReference>
<evidence type="ECO:0000256" key="1">
    <source>
        <dbReference type="ARBA" id="ARBA00004127"/>
    </source>
</evidence>
<dbReference type="BioCyc" id="JESP1508404:G14D9-11112-MONOMER"/>
<dbReference type="Proteomes" id="UP000031449">
    <property type="component" value="Chromosome"/>
</dbReference>